<evidence type="ECO:0000256" key="2">
    <source>
        <dbReference type="ARBA" id="ARBA00006717"/>
    </source>
</evidence>
<dbReference type="HAMAP" id="MF_01039">
    <property type="entry name" value="PGAM_GpmA"/>
    <property type="match status" value="1"/>
</dbReference>
<proteinExistence type="inferred from homology"/>
<protein>
    <recommendedName>
        <fullName evidence="6 10">2,3-bisphosphoglycerate-dependent phosphoglycerate mutase</fullName>
        <shortName evidence="6">BPG-dependent PGAM</shortName>
        <shortName evidence="6">PGAM</shortName>
        <shortName evidence="6">Phosphoglyceromutase</shortName>
        <shortName evidence="6">dPGM</shortName>
        <ecNumber evidence="6 10">5.4.2.11</ecNumber>
    </recommendedName>
</protein>
<feature type="active site" description="Proton donor/acceptor" evidence="6 7">
    <location>
        <position position="87"/>
    </location>
</feature>
<dbReference type="Gene3D" id="3.40.50.1240">
    <property type="entry name" value="Phosphoglycerate mutase-like"/>
    <property type="match status" value="1"/>
</dbReference>
<feature type="binding site" evidence="6 8">
    <location>
        <begin position="87"/>
        <end position="90"/>
    </location>
    <ligand>
        <name>substrate</name>
    </ligand>
</feature>
<dbReference type="PROSITE" id="PS00175">
    <property type="entry name" value="PG_MUTASE"/>
    <property type="match status" value="1"/>
</dbReference>
<feature type="active site" description="Tele-phosphohistidine intermediate" evidence="6 7">
    <location>
        <position position="9"/>
    </location>
</feature>
<evidence type="ECO:0000256" key="8">
    <source>
        <dbReference type="PIRSR" id="PIRSR613078-2"/>
    </source>
</evidence>
<comment type="catalytic activity">
    <reaction evidence="1 6 10">
        <text>(2R)-2-phosphoglycerate = (2R)-3-phosphoglycerate</text>
        <dbReference type="Rhea" id="RHEA:15901"/>
        <dbReference type="ChEBI" id="CHEBI:58272"/>
        <dbReference type="ChEBI" id="CHEBI:58289"/>
        <dbReference type="EC" id="5.4.2.11"/>
    </reaction>
</comment>
<evidence type="ECO:0000256" key="5">
    <source>
        <dbReference type="ARBA" id="ARBA00023235"/>
    </source>
</evidence>
<evidence type="ECO:0000256" key="4">
    <source>
        <dbReference type="ARBA" id="ARBA00023152"/>
    </source>
</evidence>
<organism evidence="11 12">
    <name type="scientific">Polynucleobacter sphagniphilus</name>
    <dbReference type="NCBI Taxonomy" id="1743169"/>
    <lineage>
        <taxon>Bacteria</taxon>
        <taxon>Pseudomonadati</taxon>
        <taxon>Pseudomonadota</taxon>
        <taxon>Betaproteobacteria</taxon>
        <taxon>Burkholderiales</taxon>
        <taxon>Burkholderiaceae</taxon>
        <taxon>Polynucleobacter</taxon>
    </lineage>
</organism>
<dbReference type="SMART" id="SM00855">
    <property type="entry name" value="PGAM"/>
    <property type="match status" value="1"/>
</dbReference>
<evidence type="ECO:0000256" key="6">
    <source>
        <dbReference type="HAMAP-Rule" id="MF_01039"/>
    </source>
</evidence>
<dbReference type="EC" id="5.4.2.11" evidence="6 10"/>
<dbReference type="PIRSF" id="PIRSF000709">
    <property type="entry name" value="6PFK_2-Ptase"/>
    <property type="match status" value="1"/>
</dbReference>
<dbReference type="InterPro" id="IPR001345">
    <property type="entry name" value="PG/BPGM_mutase_AS"/>
</dbReference>
<name>A0AA43M6F5_9BURK</name>
<comment type="pathway">
    <text evidence="6 10">Carbohydrate degradation; glycolysis; pyruvate from D-glyceraldehyde 3-phosphate: step 3/5.</text>
</comment>
<evidence type="ECO:0000313" key="12">
    <source>
        <dbReference type="Proteomes" id="UP001161160"/>
    </source>
</evidence>
<keyword evidence="3 6" id="KW-0312">Gluconeogenesis</keyword>
<dbReference type="EMBL" id="JARXYA010000001">
    <property type="protein sequence ID" value="MDH6502830.1"/>
    <property type="molecule type" value="Genomic_DNA"/>
</dbReference>
<gene>
    <name evidence="6" type="primary">gpmA</name>
    <name evidence="11" type="ORF">M2127_000113</name>
</gene>
<sequence length="231" mass="26506">MKQLVLIRHGESAWNLENRFTGWADVDLTPKGTEQALAAGEDLRKAGYEFDVAYTSVLRRAIRTLWHVQDAMDLMWIPVVHSWRLNERHYGALTGLNKAETAAEYGDEQVHIWRRSYDVRPPLLETRDERNPQHDRRYSKLATADIPLGECLKDNVERVLPLWNESIAPALKAGKRVLLVAHGNSIRSLIKYLDQVSDSDIMEINVPNGVPLVYELDDNLKPIKHFYLNQG</sequence>
<dbReference type="GO" id="GO:0004619">
    <property type="term" value="F:phosphoglycerate mutase activity"/>
    <property type="evidence" value="ECO:0007669"/>
    <property type="project" value="UniProtKB-UniRule"/>
</dbReference>
<dbReference type="GO" id="GO:0006094">
    <property type="term" value="P:gluconeogenesis"/>
    <property type="evidence" value="ECO:0007669"/>
    <property type="project" value="UniProtKB-UniRule"/>
</dbReference>
<dbReference type="RefSeq" id="WP_076023626.1">
    <property type="nucleotide sequence ID" value="NZ_JAQFIK010000003.1"/>
</dbReference>
<dbReference type="Proteomes" id="UP001161160">
    <property type="component" value="Unassembled WGS sequence"/>
</dbReference>
<evidence type="ECO:0000313" key="11">
    <source>
        <dbReference type="EMBL" id="MDH6502830.1"/>
    </source>
</evidence>
<dbReference type="InterPro" id="IPR013078">
    <property type="entry name" value="His_Pase_superF_clade-1"/>
</dbReference>
<dbReference type="InterPro" id="IPR029033">
    <property type="entry name" value="His_PPase_superfam"/>
</dbReference>
<feature type="binding site" evidence="6 8">
    <location>
        <position position="98"/>
    </location>
    <ligand>
        <name>substrate</name>
    </ligand>
</feature>
<dbReference type="Pfam" id="PF00300">
    <property type="entry name" value="His_Phos_1"/>
    <property type="match status" value="1"/>
</dbReference>
<evidence type="ECO:0000256" key="9">
    <source>
        <dbReference type="PIRSR" id="PIRSR613078-3"/>
    </source>
</evidence>
<dbReference type="SUPFAM" id="SSF53254">
    <property type="entry name" value="Phosphoglycerate mutase-like"/>
    <property type="match status" value="1"/>
</dbReference>
<feature type="binding site" evidence="6 8">
    <location>
        <begin position="183"/>
        <end position="184"/>
    </location>
    <ligand>
        <name>substrate</name>
    </ligand>
</feature>
<feature type="binding site" evidence="6 8">
    <location>
        <position position="60"/>
    </location>
    <ligand>
        <name>substrate</name>
    </ligand>
</feature>
<dbReference type="InterPro" id="IPR005952">
    <property type="entry name" value="Phosphogly_mut1"/>
</dbReference>
<dbReference type="GO" id="GO:0006096">
    <property type="term" value="P:glycolytic process"/>
    <property type="evidence" value="ECO:0007669"/>
    <property type="project" value="UniProtKB-UniRule"/>
</dbReference>
<feature type="site" description="Transition state stabilizer" evidence="6 9">
    <location>
        <position position="182"/>
    </location>
</feature>
<comment type="subunit">
    <text evidence="6">Homodimer.</text>
</comment>
<dbReference type="NCBIfam" id="TIGR01258">
    <property type="entry name" value="pgm_1"/>
    <property type="match status" value="1"/>
</dbReference>
<comment type="similarity">
    <text evidence="2 6">Belongs to the phosphoglycerate mutase family. BPG-dependent PGAM subfamily.</text>
</comment>
<keyword evidence="5 6" id="KW-0413">Isomerase</keyword>
<evidence type="ECO:0000256" key="10">
    <source>
        <dbReference type="RuleBase" id="RU004512"/>
    </source>
</evidence>
<dbReference type="NCBIfam" id="NF010713">
    <property type="entry name" value="PRK14115.1"/>
    <property type="match status" value="1"/>
</dbReference>
<feature type="binding site" evidence="6 8">
    <location>
        <begin position="114"/>
        <end position="115"/>
    </location>
    <ligand>
        <name>substrate</name>
    </ligand>
</feature>
<dbReference type="FunFam" id="3.40.50.1240:FF:000003">
    <property type="entry name" value="2,3-bisphosphoglycerate-dependent phosphoglycerate mutase"/>
    <property type="match status" value="1"/>
</dbReference>
<keyword evidence="12" id="KW-1185">Reference proteome</keyword>
<dbReference type="CDD" id="cd07067">
    <property type="entry name" value="HP_PGM_like"/>
    <property type="match status" value="1"/>
</dbReference>
<feature type="binding site" evidence="6 8">
    <location>
        <begin position="8"/>
        <end position="15"/>
    </location>
    <ligand>
        <name>substrate</name>
    </ligand>
</feature>
<keyword evidence="4 6" id="KW-0324">Glycolysis</keyword>
<dbReference type="PANTHER" id="PTHR11931">
    <property type="entry name" value="PHOSPHOGLYCERATE MUTASE"/>
    <property type="match status" value="1"/>
</dbReference>
<feature type="binding site" evidence="6 8">
    <location>
        <begin position="21"/>
        <end position="22"/>
    </location>
    <ligand>
        <name>substrate</name>
    </ligand>
</feature>
<accession>A0AA43M6F5</accession>
<evidence type="ECO:0000256" key="3">
    <source>
        <dbReference type="ARBA" id="ARBA00022432"/>
    </source>
</evidence>
<dbReference type="AlphaFoldDB" id="A0AA43M6F5"/>
<comment type="caution">
    <text evidence="11">The sequence shown here is derived from an EMBL/GenBank/DDBJ whole genome shotgun (WGS) entry which is preliminary data.</text>
</comment>
<reference evidence="11" key="1">
    <citation type="submission" date="2023-04" db="EMBL/GenBank/DDBJ databases">
        <title>Genome Encyclopedia of Bacteria and Archaea VI: Functional Genomics of Type Strains.</title>
        <authorList>
            <person name="Whitman W."/>
        </authorList>
    </citation>
    <scope>NUCLEOTIDE SEQUENCE</scope>
    <source>
        <strain evidence="11">Enz.4-51</strain>
    </source>
</reference>
<evidence type="ECO:0000256" key="1">
    <source>
        <dbReference type="ARBA" id="ARBA00000380"/>
    </source>
</evidence>
<comment type="function">
    <text evidence="6 10">Catalyzes the interconversion of 2-phosphoglycerate and 3-phosphoglycerate.</text>
</comment>
<dbReference type="GeneID" id="83596407"/>
<evidence type="ECO:0000256" key="7">
    <source>
        <dbReference type="PIRSR" id="PIRSR613078-1"/>
    </source>
</evidence>